<dbReference type="NCBIfam" id="TIGR01414">
    <property type="entry name" value="autotrans_barl"/>
    <property type="match status" value="1"/>
</dbReference>
<dbReference type="PANTHER" id="PTHR35037">
    <property type="entry name" value="C-TERMINAL REGION OF AIDA-LIKE PROTEIN"/>
    <property type="match status" value="1"/>
</dbReference>
<accession>A0A158J5M9</accession>
<name>A0A158J5M9_9BURK</name>
<dbReference type="EMBL" id="FCON02000034">
    <property type="protein sequence ID" value="SAL63659.1"/>
    <property type="molecule type" value="Genomic_DNA"/>
</dbReference>
<sequence length="216" mass="22206">MSGLALGFPDFAAGHLTINAYSLGGYWTHVGPGGWYTDAVVMGSSLTIDPVSNQGIGATTHGSAAAASLEGGLPIPLSATVSVEPQAQLIWQHVSMNDLDDGVSSVSFHGASGVAGRLGVRLQGRFEGAGTGAGVVWLPYLRANLWRYFGGTDSATFAGTTVIPTSVSATTAQFGLGVTARVSRRGSVFATVDYTTNVSSEHRSVVGGNVGARWSW</sequence>
<dbReference type="InterPro" id="IPR006315">
    <property type="entry name" value="OM_autotransptr_brl_dom"/>
</dbReference>
<proteinExistence type="predicted"/>
<dbReference type="GO" id="GO:0019867">
    <property type="term" value="C:outer membrane"/>
    <property type="evidence" value="ECO:0007669"/>
    <property type="project" value="InterPro"/>
</dbReference>
<dbReference type="InterPro" id="IPR005546">
    <property type="entry name" value="Autotransporte_beta"/>
</dbReference>
<evidence type="ECO:0000313" key="2">
    <source>
        <dbReference type="EMBL" id="SAL63659.1"/>
    </source>
</evidence>
<dbReference type="Gene3D" id="2.40.128.130">
    <property type="entry name" value="Autotransporter beta-domain"/>
    <property type="match status" value="1"/>
</dbReference>
<dbReference type="PANTHER" id="PTHR35037:SF3">
    <property type="entry name" value="C-TERMINAL REGION OF AIDA-LIKE PROTEIN"/>
    <property type="match status" value="1"/>
</dbReference>
<dbReference type="InterPro" id="IPR036709">
    <property type="entry name" value="Autotransporte_beta_dom_sf"/>
</dbReference>
<dbReference type="Pfam" id="PF03797">
    <property type="entry name" value="Autotransporter"/>
    <property type="match status" value="1"/>
</dbReference>
<organism evidence="2 3">
    <name type="scientific">Caballeronia choica</name>
    <dbReference type="NCBI Taxonomy" id="326476"/>
    <lineage>
        <taxon>Bacteria</taxon>
        <taxon>Pseudomonadati</taxon>
        <taxon>Pseudomonadota</taxon>
        <taxon>Betaproteobacteria</taxon>
        <taxon>Burkholderiales</taxon>
        <taxon>Burkholderiaceae</taxon>
        <taxon>Caballeronia</taxon>
    </lineage>
</organism>
<evidence type="ECO:0000313" key="3">
    <source>
        <dbReference type="Proteomes" id="UP000054770"/>
    </source>
</evidence>
<dbReference type="Proteomes" id="UP000054770">
    <property type="component" value="Unassembled WGS sequence"/>
</dbReference>
<gene>
    <name evidence="2" type="ORF">AWB68_03427</name>
</gene>
<dbReference type="InterPro" id="IPR051551">
    <property type="entry name" value="Autotransporter_adhesion"/>
</dbReference>
<feature type="domain" description="Autotransporter" evidence="1">
    <location>
        <begin position="1"/>
        <end position="216"/>
    </location>
</feature>
<reference evidence="2" key="1">
    <citation type="submission" date="2016-01" db="EMBL/GenBank/DDBJ databases">
        <authorList>
            <person name="Peeters C."/>
        </authorList>
    </citation>
    <scope>NUCLEOTIDE SEQUENCE [LARGE SCALE GENOMIC DNA]</scope>
    <source>
        <strain evidence="2">LMG 22940</strain>
    </source>
</reference>
<keyword evidence="3" id="KW-1185">Reference proteome</keyword>
<dbReference type="RefSeq" id="WP_327382727.1">
    <property type="nucleotide sequence ID" value="NZ_FCON02000034.1"/>
</dbReference>
<comment type="caution">
    <text evidence="2">The sequence shown here is derived from an EMBL/GenBank/DDBJ whole genome shotgun (WGS) entry which is preliminary data.</text>
</comment>
<dbReference type="SMART" id="SM00869">
    <property type="entry name" value="Autotransporter"/>
    <property type="match status" value="1"/>
</dbReference>
<dbReference type="PROSITE" id="PS51208">
    <property type="entry name" value="AUTOTRANSPORTER"/>
    <property type="match status" value="1"/>
</dbReference>
<evidence type="ECO:0000259" key="1">
    <source>
        <dbReference type="PROSITE" id="PS51208"/>
    </source>
</evidence>
<dbReference type="SUPFAM" id="SSF103515">
    <property type="entry name" value="Autotransporter"/>
    <property type="match status" value="1"/>
</dbReference>
<dbReference type="AlphaFoldDB" id="A0A158J5M9"/>
<protein>
    <submittedName>
        <fullName evidence="2">Outer membrane autotransporter barrel</fullName>
    </submittedName>
</protein>